<keyword evidence="7" id="KW-0472">Membrane</keyword>
<keyword evidence="5 7" id="KW-0256">Endoplasmic reticulum</keyword>
<dbReference type="InterPro" id="IPR044865">
    <property type="entry name" value="MRH_dom"/>
</dbReference>
<dbReference type="GO" id="GO:0030970">
    <property type="term" value="P:retrograde protein transport, ER to cytosol"/>
    <property type="evidence" value="ECO:0007669"/>
    <property type="project" value="TreeGrafter"/>
</dbReference>
<dbReference type="InterPro" id="IPR009011">
    <property type="entry name" value="Man6P_isomerase_rcpt-bd_dom_sf"/>
</dbReference>
<evidence type="ECO:0000256" key="3">
    <source>
        <dbReference type="ARBA" id="ARBA00022729"/>
    </source>
</evidence>
<keyword evidence="6" id="KW-1015">Disulfide bond</keyword>
<dbReference type="PANTHER" id="PTHR15414:SF0">
    <property type="entry name" value="ENDOPLASMIC RETICULUM LECTIN 1"/>
    <property type="match status" value="1"/>
</dbReference>
<feature type="compositionally biased region" description="Polar residues" evidence="8">
    <location>
        <begin position="57"/>
        <end position="72"/>
    </location>
</feature>
<proteinExistence type="inferred from homology"/>
<feature type="compositionally biased region" description="Acidic residues" evidence="8">
    <location>
        <begin position="525"/>
        <end position="535"/>
    </location>
</feature>
<evidence type="ECO:0000256" key="7">
    <source>
        <dbReference type="RuleBase" id="RU369099"/>
    </source>
</evidence>
<organism evidence="11 12">
    <name type="scientific">Periconia digitata</name>
    <dbReference type="NCBI Taxonomy" id="1303443"/>
    <lineage>
        <taxon>Eukaryota</taxon>
        <taxon>Fungi</taxon>
        <taxon>Dikarya</taxon>
        <taxon>Ascomycota</taxon>
        <taxon>Pezizomycotina</taxon>
        <taxon>Dothideomycetes</taxon>
        <taxon>Pleosporomycetidae</taxon>
        <taxon>Pleosporales</taxon>
        <taxon>Massarineae</taxon>
        <taxon>Periconiaceae</taxon>
        <taxon>Periconia</taxon>
    </lineage>
</organism>
<dbReference type="GO" id="GO:0030968">
    <property type="term" value="P:endoplasmic reticulum unfolded protein response"/>
    <property type="evidence" value="ECO:0007669"/>
    <property type="project" value="UniProtKB-UniRule"/>
</dbReference>
<dbReference type="Proteomes" id="UP001152607">
    <property type="component" value="Unassembled WGS sequence"/>
</dbReference>
<dbReference type="Gene3D" id="2.70.130.10">
    <property type="entry name" value="Mannose-6-phosphate receptor binding domain"/>
    <property type="match status" value="1"/>
</dbReference>
<evidence type="ECO:0000256" key="8">
    <source>
        <dbReference type="SAM" id="MobiDB-lite"/>
    </source>
</evidence>
<evidence type="ECO:0000256" key="6">
    <source>
        <dbReference type="ARBA" id="ARBA00023157"/>
    </source>
</evidence>
<feature type="compositionally biased region" description="Low complexity" evidence="8">
    <location>
        <begin position="73"/>
        <end position="84"/>
    </location>
</feature>
<dbReference type="EMBL" id="CAOQHR010000003">
    <property type="protein sequence ID" value="CAI6332095.1"/>
    <property type="molecule type" value="Genomic_DNA"/>
</dbReference>
<dbReference type="GO" id="GO:0005788">
    <property type="term" value="C:endoplasmic reticulum lumen"/>
    <property type="evidence" value="ECO:0007669"/>
    <property type="project" value="UniProtKB-UniRule"/>
</dbReference>
<dbReference type="OrthoDB" id="448954at2759"/>
<dbReference type="AlphaFoldDB" id="A0A9W4XP12"/>
<comment type="similarity">
    <text evidence="2 7">Belongs to the OS-9 family.</text>
</comment>
<protein>
    <recommendedName>
        <fullName evidence="7">Endoplasmic reticulum lectin</fullName>
    </recommendedName>
    <alternativeName>
        <fullName evidence="7">Protein OS-9 homolog</fullName>
    </alternativeName>
</protein>
<feature type="region of interest" description="Disordered" evidence="8">
    <location>
        <begin position="464"/>
        <end position="548"/>
    </location>
</feature>
<keyword evidence="4 7" id="KW-0430">Lectin</keyword>
<gene>
    <name evidence="11" type="ORF">PDIGIT_LOCUS5124</name>
</gene>
<dbReference type="PANTHER" id="PTHR15414">
    <property type="entry name" value="OS-9-RELATED"/>
    <property type="match status" value="1"/>
</dbReference>
<dbReference type="InterPro" id="IPR012913">
    <property type="entry name" value="OS9-like_dom"/>
</dbReference>
<evidence type="ECO:0000259" key="10">
    <source>
        <dbReference type="PROSITE" id="PS51914"/>
    </source>
</evidence>
<feature type="region of interest" description="Disordered" evidence="8">
    <location>
        <begin position="53"/>
        <end position="87"/>
    </location>
</feature>
<evidence type="ECO:0000256" key="1">
    <source>
        <dbReference type="ARBA" id="ARBA00004367"/>
    </source>
</evidence>
<sequence>MKNFWALPAFLRLALASQHAFNVHEDLLAFPQFDVIFPESYVTEDDATSLLAHTTPHRTSITSTKSQETQDLSKPSKPSSSSSPGEEFEYTYERVVVKGQRYLCSIPIIPDEEPQNNTASAEEAKAEKEKELVRATDRGSELLQGMQGNCIYYVSGWWSYSFCYMAEVKQFHQLQTGRDLPIYPPVEDMSVKSFILGEYSEQKKAEKKKGRKTLGNEQGSKEVDDEEVTSKKEETALDLPRLETKGASTYMVQHLSGGTECDLTGRDRKIEVQYHCHPSAGDRIAMIKEVSTCAYLMKIYTPRLCNDVAFLPPQDNLANHISCKAVLRDSEIEAWTLENAEFKKAQETQRLIAAAENNPLRQMKDGLEGSTKRGPIIGGTEVGAQAFVGSEGRVIEKSIIVGGGKAVNKGTVLDSEGRRMSAADLKKMGIPPATLDDLKEQGLAKSSGGKWRVDVVETPGGLSFVFIPEDEETDSKETKNEDGGKKRLGKNEDKSDEKGRGMGREEERDELRKKLQQHQQHQQQAEDEAEEEEQESQQGSEEVYKEEL</sequence>
<evidence type="ECO:0000256" key="9">
    <source>
        <dbReference type="SAM" id="SignalP"/>
    </source>
</evidence>
<evidence type="ECO:0000256" key="2">
    <source>
        <dbReference type="ARBA" id="ARBA00009918"/>
    </source>
</evidence>
<keyword evidence="12" id="KW-1185">Reference proteome</keyword>
<feature type="region of interest" description="Disordered" evidence="8">
    <location>
        <begin position="206"/>
        <end position="238"/>
    </location>
</feature>
<dbReference type="PROSITE" id="PS51914">
    <property type="entry name" value="MRH"/>
    <property type="match status" value="1"/>
</dbReference>
<evidence type="ECO:0000313" key="12">
    <source>
        <dbReference type="Proteomes" id="UP001152607"/>
    </source>
</evidence>
<feature type="chain" id="PRO_5040866871" description="Endoplasmic reticulum lectin" evidence="9">
    <location>
        <begin position="17"/>
        <end position="548"/>
    </location>
</feature>
<dbReference type="InterPro" id="IPR045149">
    <property type="entry name" value="OS-9-like"/>
</dbReference>
<comment type="caution">
    <text evidence="11">The sequence shown here is derived from an EMBL/GenBank/DDBJ whole genome shotgun (WGS) entry which is preliminary data.</text>
</comment>
<comment type="subcellular location">
    <subcellularLocation>
        <location evidence="1 7">Endoplasmic reticulum membrane</location>
        <topology evidence="1 7">Peripheral membrane protein</topology>
        <orientation evidence="1 7">Lumenal side</orientation>
    </subcellularLocation>
</comment>
<keyword evidence="3 9" id="KW-0732">Signal</keyword>
<feature type="domain" description="MRH" evidence="10">
    <location>
        <begin position="148"/>
        <end position="307"/>
    </location>
</feature>
<evidence type="ECO:0000313" key="11">
    <source>
        <dbReference type="EMBL" id="CAI6332095.1"/>
    </source>
</evidence>
<evidence type="ECO:0000256" key="4">
    <source>
        <dbReference type="ARBA" id="ARBA00022734"/>
    </source>
</evidence>
<feature type="signal peptide" evidence="9">
    <location>
        <begin position="1"/>
        <end position="16"/>
    </location>
</feature>
<evidence type="ECO:0000256" key="5">
    <source>
        <dbReference type="ARBA" id="ARBA00022824"/>
    </source>
</evidence>
<comment type="function">
    <text evidence="7">Lectin involved in the quality control of the secretory pathway. As a member of the endoplasmic reticulum-associated degradation lumenal (ERAD-L) surveillance system, targets misfolded endoplasmic reticulum lumenal glycoproteins for degradation.</text>
</comment>
<name>A0A9W4XP12_9PLEO</name>
<dbReference type="GO" id="GO:0005789">
    <property type="term" value="C:endoplasmic reticulum membrane"/>
    <property type="evidence" value="ECO:0007669"/>
    <property type="project" value="UniProtKB-SubCell"/>
</dbReference>
<dbReference type="GO" id="GO:0030246">
    <property type="term" value="F:carbohydrate binding"/>
    <property type="evidence" value="ECO:0007669"/>
    <property type="project" value="UniProtKB-UniRule"/>
</dbReference>
<accession>A0A9W4XP12</accession>
<dbReference type="Pfam" id="PF07915">
    <property type="entry name" value="PRKCSH"/>
    <property type="match status" value="1"/>
</dbReference>
<feature type="compositionally biased region" description="Basic and acidic residues" evidence="8">
    <location>
        <begin position="475"/>
        <end position="513"/>
    </location>
</feature>
<feature type="compositionally biased region" description="Basic and acidic residues" evidence="8">
    <location>
        <begin position="228"/>
        <end position="238"/>
    </location>
</feature>
<reference evidence="11" key="1">
    <citation type="submission" date="2023-01" db="EMBL/GenBank/DDBJ databases">
        <authorList>
            <person name="Van Ghelder C."/>
            <person name="Rancurel C."/>
        </authorList>
    </citation>
    <scope>NUCLEOTIDE SEQUENCE</scope>
    <source>
        <strain evidence="11">CNCM I-4278</strain>
    </source>
</reference>
<dbReference type="SUPFAM" id="SSF50911">
    <property type="entry name" value="Mannose 6-phosphate receptor domain"/>
    <property type="match status" value="1"/>
</dbReference>